<feature type="domain" description="RNA polymerase sigma-70 region 2" evidence="3">
    <location>
        <begin position="123"/>
        <end position="167"/>
    </location>
</feature>
<dbReference type="RefSeq" id="WP_308454999.1">
    <property type="nucleotide sequence ID" value="NZ_JAJEQR010000080.1"/>
</dbReference>
<dbReference type="Gene3D" id="1.10.10.10">
    <property type="entry name" value="Winged helix-like DNA-binding domain superfamily/Winged helix DNA-binding domain"/>
    <property type="match status" value="1"/>
</dbReference>
<accession>A0AAE3EDG5</accession>
<keyword evidence="5" id="KW-1185">Reference proteome</keyword>
<comment type="caution">
    <text evidence="4">The sequence shown here is derived from an EMBL/GenBank/DDBJ whole genome shotgun (WGS) entry which is preliminary data.</text>
</comment>
<evidence type="ECO:0000313" key="5">
    <source>
        <dbReference type="Proteomes" id="UP001198182"/>
    </source>
</evidence>
<dbReference type="SUPFAM" id="SSF88659">
    <property type="entry name" value="Sigma3 and sigma4 domains of RNA polymerase sigma factors"/>
    <property type="match status" value="1"/>
</dbReference>
<evidence type="ECO:0000259" key="2">
    <source>
        <dbReference type="Pfam" id="PF04539"/>
    </source>
</evidence>
<proteinExistence type="predicted"/>
<dbReference type="Gene3D" id="1.20.120.1810">
    <property type="match status" value="1"/>
</dbReference>
<dbReference type="Pfam" id="PF04539">
    <property type="entry name" value="Sigma70_r3"/>
    <property type="match status" value="1"/>
</dbReference>
<dbReference type="InterPro" id="IPR013324">
    <property type="entry name" value="RNA_pol_sigma_r3/r4-like"/>
</dbReference>
<feature type="domain" description="RNA polymerase sigma-70 region 3" evidence="2">
    <location>
        <begin position="207"/>
        <end position="249"/>
    </location>
</feature>
<evidence type="ECO:0008006" key="6">
    <source>
        <dbReference type="Google" id="ProtNLM"/>
    </source>
</evidence>
<dbReference type="AlphaFoldDB" id="A0AAE3EDG5"/>
<evidence type="ECO:0000313" key="4">
    <source>
        <dbReference type="EMBL" id="MCC2232602.1"/>
    </source>
</evidence>
<sequence length="267" mass="30001">MNQKEEMFRKGLAEIRKKAAGNFNHITVEEIVKSFPEMELTKKQIDMIHQYLKEEHIILEEYHTHDTRSVTVGSGPEKLTGEEKAYFQMYLDDLAAIPELTEEEERILTGHLLSGDESAQNRLIEGNLHRVLAMARRRAGNGVLIGDLVQEGNMTLITAIEEYRGAGVRMQGGSLAAFLENRVDEALKALIAEQGGFDHTAEKLAREANRLLRITKEFEEEFGREASLAELAEEMQMTEDEVEAVMRTSYSAMEIGDSADGAPSQEN</sequence>
<feature type="coiled-coil region" evidence="1">
    <location>
        <begin position="201"/>
        <end position="248"/>
    </location>
</feature>
<keyword evidence="1" id="KW-0175">Coiled coil</keyword>
<dbReference type="InterPro" id="IPR013325">
    <property type="entry name" value="RNA_pol_sigma_r2"/>
</dbReference>
<dbReference type="InterPro" id="IPR050239">
    <property type="entry name" value="Sigma-70_RNA_pol_init_factors"/>
</dbReference>
<dbReference type="Pfam" id="PF04542">
    <property type="entry name" value="Sigma70_r2"/>
    <property type="match status" value="1"/>
</dbReference>
<dbReference type="GO" id="GO:0003700">
    <property type="term" value="F:DNA-binding transcription factor activity"/>
    <property type="evidence" value="ECO:0007669"/>
    <property type="project" value="InterPro"/>
</dbReference>
<dbReference type="InterPro" id="IPR007624">
    <property type="entry name" value="RNA_pol_sigma70_r3"/>
</dbReference>
<organism evidence="4 5">
    <name type="scientific">Hominifimenecus microfluidus</name>
    <dbReference type="NCBI Taxonomy" id="2885348"/>
    <lineage>
        <taxon>Bacteria</taxon>
        <taxon>Bacillati</taxon>
        <taxon>Bacillota</taxon>
        <taxon>Clostridia</taxon>
        <taxon>Lachnospirales</taxon>
        <taxon>Lachnospiraceae</taxon>
        <taxon>Hominifimenecus</taxon>
    </lineage>
</organism>
<dbReference type="GO" id="GO:0006352">
    <property type="term" value="P:DNA-templated transcription initiation"/>
    <property type="evidence" value="ECO:0007669"/>
    <property type="project" value="InterPro"/>
</dbReference>
<dbReference type="Proteomes" id="UP001198182">
    <property type="component" value="Unassembled WGS sequence"/>
</dbReference>
<gene>
    <name evidence="4" type="ORF">LKD81_16670</name>
</gene>
<dbReference type="InterPro" id="IPR007627">
    <property type="entry name" value="RNA_pol_sigma70_r2"/>
</dbReference>
<name>A0AAE3EDG5_9FIRM</name>
<protein>
    <recommendedName>
        <fullName evidence="6">RNA polymerase sigma factor RpoD</fullName>
    </recommendedName>
</protein>
<evidence type="ECO:0000259" key="3">
    <source>
        <dbReference type="Pfam" id="PF04542"/>
    </source>
</evidence>
<dbReference type="PANTHER" id="PTHR30603:SF60">
    <property type="entry name" value="RNA POLYMERASE SIGMA FACTOR RPOD"/>
    <property type="match status" value="1"/>
</dbReference>
<evidence type="ECO:0000256" key="1">
    <source>
        <dbReference type="SAM" id="Coils"/>
    </source>
</evidence>
<dbReference type="InterPro" id="IPR036388">
    <property type="entry name" value="WH-like_DNA-bd_sf"/>
</dbReference>
<dbReference type="SUPFAM" id="SSF88946">
    <property type="entry name" value="Sigma2 domain of RNA polymerase sigma factors"/>
    <property type="match status" value="1"/>
</dbReference>
<dbReference type="EMBL" id="JAJEQR010000080">
    <property type="protein sequence ID" value="MCC2232602.1"/>
    <property type="molecule type" value="Genomic_DNA"/>
</dbReference>
<reference evidence="4" key="1">
    <citation type="submission" date="2021-10" db="EMBL/GenBank/DDBJ databases">
        <title>Anaerobic single-cell dispensing facilitates the cultivation of human gut bacteria.</title>
        <authorList>
            <person name="Afrizal A."/>
        </authorList>
    </citation>
    <scope>NUCLEOTIDE SEQUENCE</scope>
    <source>
        <strain evidence="4">CLA-AA-H215</strain>
    </source>
</reference>
<dbReference type="PANTHER" id="PTHR30603">
    <property type="entry name" value="RNA POLYMERASE SIGMA FACTOR RPO"/>
    <property type="match status" value="1"/>
</dbReference>